<dbReference type="Proteomes" id="UP001519294">
    <property type="component" value="Unassembled WGS sequence"/>
</dbReference>
<evidence type="ECO:0000313" key="2">
    <source>
        <dbReference type="Proteomes" id="UP001519294"/>
    </source>
</evidence>
<reference evidence="1 2" key="1">
    <citation type="submission" date="2021-03" db="EMBL/GenBank/DDBJ databases">
        <title>Genomic Encyclopedia of Type Strains, Phase IV (KMG-IV): sequencing the most valuable type-strain genomes for metagenomic binning, comparative biology and taxonomic classification.</title>
        <authorList>
            <person name="Goeker M."/>
        </authorList>
    </citation>
    <scope>NUCLEOTIDE SEQUENCE [LARGE SCALE GENOMIC DNA]</scope>
    <source>
        <strain evidence="1 2">DSM 25790</strain>
    </source>
</reference>
<protein>
    <submittedName>
        <fullName evidence="1">Uncharacterized protein</fullName>
    </submittedName>
</protein>
<dbReference type="EMBL" id="JAGIKX010000029">
    <property type="protein sequence ID" value="MBP2258584.1"/>
    <property type="molecule type" value="Genomic_DNA"/>
</dbReference>
<name>A0ABS4SAP6_9BACI</name>
<accession>A0ABS4SAP6</accession>
<gene>
    <name evidence="1" type="ORF">J2Z81_002567</name>
</gene>
<evidence type="ECO:0000313" key="1">
    <source>
        <dbReference type="EMBL" id="MBP2258584.1"/>
    </source>
</evidence>
<comment type="caution">
    <text evidence="1">The sequence shown here is derived from an EMBL/GenBank/DDBJ whole genome shotgun (WGS) entry which is preliminary data.</text>
</comment>
<sequence length="53" mass="6014">MFPDKNVSVQYAPTRLHLSLRSLEPVDCILLRQSGEKRVLLLVSDLLLFNSTS</sequence>
<proteinExistence type="predicted"/>
<keyword evidence="2" id="KW-1185">Reference proteome</keyword>
<organism evidence="1 2">
    <name type="scientific">Virgibacillus alimentarius</name>
    <dbReference type="NCBI Taxonomy" id="698769"/>
    <lineage>
        <taxon>Bacteria</taxon>
        <taxon>Bacillati</taxon>
        <taxon>Bacillota</taxon>
        <taxon>Bacilli</taxon>
        <taxon>Bacillales</taxon>
        <taxon>Bacillaceae</taxon>
        <taxon>Virgibacillus</taxon>
    </lineage>
</organism>